<evidence type="ECO:0000313" key="2">
    <source>
        <dbReference type="Proteomes" id="UP000504608"/>
    </source>
</evidence>
<name>A0A6J1KJD4_CUCMA</name>
<gene>
    <name evidence="3 4" type="primary">LOC111493728</name>
</gene>
<feature type="compositionally biased region" description="Basic and acidic residues" evidence="1">
    <location>
        <begin position="353"/>
        <end position="390"/>
    </location>
</feature>
<evidence type="ECO:0000256" key="1">
    <source>
        <dbReference type="SAM" id="MobiDB-lite"/>
    </source>
</evidence>
<dbReference type="SUPFAM" id="SSF54928">
    <property type="entry name" value="RNA-binding domain, RBD"/>
    <property type="match status" value="1"/>
</dbReference>
<proteinExistence type="predicted"/>
<dbReference type="CDD" id="cd00590">
    <property type="entry name" value="RRM_SF"/>
    <property type="match status" value="1"/>
</dbReference>
<dbReference type="PANTHER" id="PTHR37200">
    <property type="entry name" value="RNA-BINDING (RRM/RBD/RNP MOTIFS) FAMILY PROTEIN"/>
    <property type="match status" value="1"/>
</dbReference>
<evidence type="ECO:0000313" key="4">
    <source>
        <dbReference type="RefSeq" id="XP_022999319.1"/>
    </source>
</evidence>
<sequence length="451" mass="50663">MNCLAKRPLSSSSVESSFIRAEMLDSPPLHCRFITTWPSAPHSRRNNSLLLPTPYYNLQPCNPNSTKFRSLHFSLSLVHGPRPMYFPVFSLKKRGKGGVSLTNQSDSDIEFDGDEDLDGDEMLLPLANMREWLAARPRGFGEGKEYDTSIEEKLLQEIEQSRKAQAANINKLKSQPPSNPNSSRNVVDKEAPEIANTGVRVRVINLPKKRNIHRDLMLAFKGFPGIVNITPAVIGNKKTRDPICKGFAFVDCKSEGDAISFLQSFSGQYLTFGRVQKQIKCEIMNQQTSNLAREISVVSTNHSRLSILEEKAEQVADMDMDLAGEVERTRVEDIEDNLAYVSELHSDDDDNGVESRTESKILPPSEKELDKIHELEEIPPQGREEVHREAPPIYMKTRVSKKKQPKEKGENKSSLVIPGSAKRLRIKEKAVLTDVYSRYGKKSALASKEGN</sequence>
<dbReference type="OrthoDB" id="1912879at2759"/>
<organism evidence="2 3">
    <name type="scientific">Cucurbita maxima</name>
    <name type="common">Pumpkin</name>
    <name type="synonym">Winter squash</name>
    <dbReference type="NCBI Taxonomy" id="3661"/>
    <lineage>
        <taxon>Eukaryota</taxon>
        <taxon>Viridiplantae</taxon>
        <taxon>Streptophyta</taxon>
        <taxon>Embryophyta</taxon>
        <taxon>Tracheophyta</taxon>
        <taxon>Spermatophyta</taxon>
        <taxon>Magnoliopsida</taxon>
        <taxon>eudicotyledons</taxon>
        <taxon>Gunneridae</taxon>
        <taxon>Pentapetalae</taxon>
        <taxon>rosids</taxon>
        <taxon>fabids</taxon>
        <taxon>Cucurbitales</taxon>
        <taxon>Cucurbitaceae</taxon>
        <taxon>Cucurbiteae</taxon>
        <taxon>Cucurbita</taxon>
    </lineage>
</organism>
<protein>
    <submittedName>
        <fullName evidence="3 4">Uncharacterized protein LOC111493728</fullName>
    </submittedName>
</protein>
<feature type="region of interest" description="Disordered" evidence="1">
    <location>
        <begin position="343"/>
        <end position="420"/>
    </location>
</feature>
<dbReference type="InterPro" id="IPR035979">
    <property type="entry name" value="RBD_domain_sf"/>
</dbReference>
<accession>A0A6J1KJD4</accession>
<dbReference type="InterPro" id="IPR012677">
    <property type="entry name" value="Nucleotide-bd_a/b_plait_sf"/>
</dbReference>
<dbReference type="GO" id="GO:0003676">
    <property type="term" value="F:nucleic acid binding"/>
    <property type="evidence" value="ECO:0007669"/>
    <property type="project" value="InterPro"/>
</dbReference>
<dbReference type="RefSeq" id="XP_022999318.1">
    <property type="nucleotide sequence ID" value="XM_023143550.1"/>
</dbReference>
<evidence type="ECO:0000313" key="3">
    <source>
        <dbReference type="RefSeq" id="XP_022999318.1"/>
    </source>
</evidence>
<dbReference type="RefSeq" id="XP_022999319.1">
    <property type="nucleotide sequence ID" value="XM_023143551.1"/>
</dbReference>
<dbReference type="GeneID" id="111493728"/>
<dbReference type="KEGG" id="cmax:111493728"/>
<dbReference type="PANTHER" id="PTHR37200:SF1">
    <property type="entry name" value="RNA-BINDING (RRM_RBD_RNP MOTIFS) FAMILY PROTEIN"/>
    <property type="match status" value="1"/>
</dbReference>
<feature type="region of interest" description="Disordered" evidence="1">
    <location>
        <begin position="169"/>
        <end position="191"/>
    </location>
</feature>
<reference evidence="3 4" key="1">
    <citation type="submission" date="2025-04" db="UniProtKB">
        <authorList>
            <consortium name="RefSeq"/>
        </authorList>
    </citation>
    <scope>IDENTIFICATION</scope>
    <source>
        <tissue evidence="3 4">Young leaves</tissue>
    </source>
</reference>
<dbReference type="Gene3D" id="3.30.70.330">
    <property type="match status" value="1"/>
</dbReference>
<keyword evidence="2" id="KW-1185">Reference proteome</keyword>
<dbReference type="Proteomes" id="UP000504608">
    <property type="component" value="Unplaced"/>
</dbReference>
<dbReference type="AlphaFoldDB" id="A0A6J1KJD4"/>